<reference evidence="3" key="1">
    <citation type="submission" date="2015-06" db="EMBL/GenBank/DDBJ databases">
        <title>New insights into the roles of widespread benthic archaea in carbon and nitrogen cycling.</title>
        <authorList>
            <person name="Lazar C.S."/>
            <person name="Baker B.J."/>
            <person name="Seitz K.W."/>
            <person name="Hyde A.S."/>
            <person name="Dick G.J."/>
            <person name="Hinrichs K.-U."/>
            <person name="Teske A.P."/>
        </authorList>
    </citation>
    <scope>NUCLEOTIDE SEQUENCE [LARGE SCALE GENOMIC DNA]</scope>
</reference>
<evidence type="ECO:0000256" key="1">
    <source>
        <dbReference type="SAM" id="Phobius"/>
    </source>
</evidence>
<gene>
    <name evidence="2" type="ORF">AC478_02030</name>
</gene>
<keyword evidence="1" id="KW-0472">Membrane</keyword>
<evidence type="ECO:0000313" key="3">
    <source>
        <dbReference type="Proteomes" id="UP000054016"/>
    </source>
</evidence>
<protein>
    <submittedName>
        <fullName evidence="2">Uncharacterized protein</fullName>
    </submittedName>
</protein>
<proteinExistence type="predicted"/>
<dbReference type="AlphaFoldDB" id="A0A0M0BT95"/>
<dbReference type="Proteomes" id="UP000054016">
    <property type="component" value="Unassembled WGS sequence"/>
</dbReference>
<comment type="caution">
    <text evidence="2">The sequence shown here is derived from an EMBL/GenBank/DDBJ whole genome shotgun (WGS) entry which is preliminary data.</text>
</comment>
<dbReference type="EMBL" id="LFWV01000022">
    <property type="protein sequence ID" value="KON31837.1"/>
    <property type="molecule type" value="Genomic_DNA"/>
</dbReference>
<organism evidence="2 3">
    <name type="scientific">miscellaneous Crenarchaeota group-1 archaeon SG8-32-3</name>
    <dbReference type="NCBI Taxonomy" id="1685125"/>
    <lineage>
        <taxon>Archaea</taxon>
        <taxon>Candidatus Bathyarchaeota</taxon>
        <taxon>MCG-1</taxon>
    </lineage>
</organism>
<keyword evidence="1" id="KW-0812">Transmembrane</keyword>
<accession>A0A0M0BT95</accession>
<name>A0A0M0BT95_9ARCH</name>
<sequence length="80" mass="9469">MSLELIVIVSNTLVVFATFLATLYRIKIERDQIQTVKRDVKAKECLESLRKYIKTERKSITSMNKEELQEFLDYLEKLGR</sequence>
<feature type="transmembrane region" description="Helical" evidence="1">
    <location>
        <begin position="6"/>
        <end position="24"/>
    </location>
</feature>
<evidence type="ECO:0000313" key="2">
    <source>
        <dbReference type="EMBL" id="KON31837.1"/>
    </source>
</evidence>
<keyword evidence="1" id="KW-1133">Transmembrane helix</keyword>